<gene>
    <name evidence="1" type="ORF">SAMN05661093_10035</name>
</gene>
<protein>
    <submittedName>
        <fullName evidence="1">Uncharacterized protein</fullName>
    </submittedName>
</protein>
<sequence>MSAMTFEIDGNTIHLPEQLPALTPEVCRILLAMLIDLTTVEVLDEEGCHDC</sequence>
<evidence type="ECO:0000313" key="2">
    <source>
        <dbReference type="Proteomes" id="UP000192674"/>
    </source>
</evidence>
<dbReference type="Proteomes" id="UP000192674">
    <property type="component" value="Unassembled WGS sequence"/>
</dbReference>
<evidence type="ECO:0000313" key="1">
    <source>
        <dbReference type="EMBL" id="SMD26452.1"/>
    </source>
</evidence>
<proteinExistence type="predicted"/>
<dbReference type="AlphaFoldDB" id="A0A1W2FXI1"/>
<dbReference type="EMBL" id="FWXV01000014">
    <property type="protein sequence ID" value="SMD26452.1"/>
    <property type="molecule type" value="Genomic_DNA"/>
</dbReference>
<keyword evidence="2" id="KW-1185">Reference proteome</keyword>
<accession>A0A1W2FXI1</accession>
<reference evidence="1 2" key="1">
    <citation type="submission" date="2017-04" db="EMBL/GenBank/DDBJ databases">
        <authorList>
            <person name="Afonso C.L."/>
            <person name="Miller P.J."/>
            <person name="Scott M.A."/>
            <person name="Spackman E."/>
            <person name="Goraichik I."/>
            <person name="Dimitrov K.M."/>
            <person name="Suarez D.L."/>
            <person name="Swayne D.E."/>
        </authorList>
    </citation>
    <scope>NUCLEOTIDE SEQUENCE [LARGE SCALE GENOMIC DNA]</scope>
    <source>
        <strain evidence="1 2">DSM 43828</strain>
    </source>
</reference>
<organism evidence="1 2">
    <name type="scientific">Kibdelosporangium aridum</name>
    <dbReference type="NCBI Taxonomy" id="2030"/>
    <lineage>
        <taxon>Bacteria</taxon>
        <taxon>Bacillati</taxon>
        <taxon>Actinomycetota</taxon>
        <taxon>Actinomycetes</taxon>
        <taxon>Pseudonocardiales</taxon>
        <taxon>Pseudonocardiaceae</taxon>
        <taxon>Kibdelosporangium</taxon>
    </lineage>
</organism>
<name>A0A1W2FXI1_KIBAR</name>